<sequence length="303" mass="31869">MKNIRFILTTLFLAAFTVSCDTDGGESELDLRVGAVSDITQNPELPTILNLIDLQEGQDITFGFTVDVAQGNVTSADVVGLYQTASGEIYGPVTLQAGITQFPTELTLSTSDVVNAFSELNSLDDFQLADNLIITTKLYLQDGTEIELWDENGRLYGSDILSSTIYNVDAFYPVGCPLNGSFAGDYQVTITGAGPFGAFAESGVYNLQETSQTQRTIALSYLPGAGGFGQSAVLEFVCGTVSVPVIASGIGCGTGSISYGSTDDGVEIDPADDSSFTLTITDFITDGGCGGAAYPVTLEFEKI</sequence>
<gene>
    <name evidence="1" type="ORF">Gilli_1652</name>
    <name evidence="2" type="ORF">Gilli_1654</name>
</gene>
<dbReference type="PROSITE" id="PS51257">
    <property type="entry name" value="PROKAR_LIPOPROTEIN"/>
    <property type="match status" value="1"/>
</dbReference>
<keyword evidence="3" id="KW-1185">Reference proteome</keyword>
<dbReference type="EMBL" id="JH594606">
    <property type="protein sequence ID" value="EHQ02301.1"/>
    <property type="molecule type" value="Genomic_DNA"/>
</dbReference>
<accession>H2BZD6</accession>
<name>H2BZD6_GILLR</name>
<evidence type="ECO:0008006" key="4">
    <source>
        <dbReference type="Google" id="ProtNLM"/>
    </source>
</evidence>
<evidence type="ECO:0000313" key="2">
    <source>
        <dbReference type="EMBL" id="EHQ02301.1"/>
    </source>
</evidence>
<dbReference type="RefSeq" id="WP_006988610.1">
    <property type="nucleotide sequence ID" value="NZ_JH594606.1"/>
</dbReference>
<organism evidence="1 3">
    <name type="scientific">Gillisia limnaea (strain DSM 15749 / LMG 21470 / R-8282)</name>
    <dbReference type="NCBI Taxonomy" id="865937"/>
    <lineage>
        <taxon>Bacteria</taxon>
        <taxon>Pseudomonadati</taxon>
        <taxon>Bacteroidota</taxon>
        <taxon>Flavobacteriia</taxon>
        <taxon>Flavobacteriales</taxon>
        <taxon>Flavobacteriaceae</taxon>
        <taxon>Gillisia</taxon>
    </lineage>
</organism>
<dbReference type="AlphaFoldDB" id="H2BZD6"/>
<evidence type="ECO:0000313" key="3">
    <source>
        <dbReference type="Proteomes" id="UP000003844"/>
    </source>
</evidence>
<dbReference type="eggNOG" id="ENOG5033Z7S">
    <property type="taxonomic scope" value="Bacteria"/>
</dbReference>
<dbReference type="OrthoDB" id="1327228at2"/>
<proteinExistence type="predicted"/>
<reference evidence="3" key="2">
    <citation type="journal article" date="2012" name="Stand. Genomic Sci.">
        <title>Genome sequence of the Antarctic rhodopsins-containing flavobacterium Gillisia limnaea type strain (R-8282(T)).</title>
        <authorList>
            <person name="Riedel T."/>
            <person name="Held B."/>
            <person name="Nolan M."/>
            <person name="Lucas S."/>
            <person name="Lapidus A."/>
            <person name="Tice H."/>
            <person name="Del Rio T.G."/>
            <person name="Cheng J.F."/>
            <person name="Han C."/>
            <person name="Tapia R."/>
            <person name="Goodwin L.A."/>
            <person name="Pitluck S."/>
            <person name="Liolios K."/>
            <person name="Mavromatis K."/>
            <person name="Pagani I."/>
            <person name="Ivanova N."/>
            <person name="Mikhailova N."/>
            <person name="Pati A."/>
            <person name="Chen A."/>
            <person name="Palaniappan K."/>
            <person name="Land M."/>
            <person name="Rohde M."/>
            <person name="Tindall B.J."/>
            <person name="Detter J.C."/>
            <person name="Goker M."/>
            <person name="Bristow J."/>
            <person name="Eisen J.A."/>
            <person name="Markowitz V."/>
            <person name="Hugenholtz P."/>
            <person name="Kyrpides N.C."/>
            <person name="Klenk H.P."/>
            <person name="Woyke T."/>
        </authorList>
    </citation>
    <scope>NUCLEOTIDE SEQUENCE [LARGE SCALE GENOMIC DNA]</scope>
    <source>
        <strain evidence="3">DSM 15749 / LMG 21470 / R-8282</strain>
    </source>
</reference>
<dbReference type="Proteomes" id="UP000003844">
    <property type="component" value="Unassembled WGS sequence"/>
</dbReference>
<reference evidence="1" key="1">
    <citation type="submission" date="2011-10" db="EMBL/GenBank/DDBJ databases">
        <title>The Improved High-Quality Draft genome of Gillisia limnaea DSM 15749.</title>
        <authorList>
            <consortium name="US DOE Joint Genome Institute (JGI-PGF)"/>
            <person name="Lucas S."/>
            <person name="Copeland A."/>
            <person name="Lapidus A."/>
            <person name="Bruce D."/>
            <person name="Goodwin L."/>
            <person name="Pitluck S."/>
            <person name="Peters L."/>
            <person name="Mikhailova N."/>
            <person name="Held B."/>
            <person name="Kyrpides N."/>
            <person name="Mavromatis K."/>
            <person name="Detter J.C."/>
            <person name="Han C."/>
            <person name="Land M."/>
            <person name="Hauser L."/>
            <person name="Markowitz V."/>
            <person name="Cheng J.-F."/>
            <person name="Hugenholtz P."/>
            <person name="Woyke T."/>
            <person name="Wu D."/>
            <person name="Tindall B."/>
            <person name="Pomrenke H."/>
            <person name="Brambilla E."/>
            <person name="Klenk H.-P."/>
            <person name="Eisen J.A."/>
        </authorList>
    </citation>
    <scope>NUCLEOTIDE SEQUENCE</scope>
    <source>
        <strain evidence="1">DSM 15749</strain>
    </source>
</reference>
<dbReference type="EMBL" id="JH594606">
    <property type="protein sequence ID" value="EHQ02299.1"/>
    <property type="molecule type" value="Genomic_DNA"/>
</dbReference>
<dbReference type="HOGENOM" id="CLU_917532_0_0_10"/>
<evidence type="ECO:0000313" key="1">
    <source>
        <dbReference type="EMBL" id="EHQ02299.1"/>
    </source>
</evidence>
<protein>
    <recommendedName>
        <fullName evidence="4">Lipoprotein</fullName>
    </recommendedName>
</protein>
<dbReference type="STRING" id="865937.Gilli_1652"/>